<proteinExistence type="predicted"/>
<evidence type="ECO:0000313" key="2">
    <source>
        <dbReference type="Proteomes" id="UP000594205"/>
    </source>
</evidence>
<dbReference type="EMBL" id="CP063373">
    <property type="protein sequence ID" value="QOV33249.1"/>
    <property type="molecule type" value="Genomic_DNA"/>
</dbReference>
<accession>A0A7M2SB64</accession>
<protein>
    <submittedName>
        <fullName evidence="1">Uncharacterized protein</fullName>
    </submittedName>
</protein>
<dbReference type="RefSeq" id="WP_194038034.1">
    <property type="nucleotide sequence ID" value="NZ_CP063373.1"/>
</dbReference>
<dbReference type="AlphaFoldDB" id="A0A7M2SB64"/>
<organism evidence="1 2">
    <name type="scientific">Streptomyces ferrugineus</name>
    <dbReference type="NCBI Taxonomy" id="1413221"/>
    <lineage>
        <taxon>Bacteria</taxon>
        <taxon>Bacillati</taxon>
        <taxon>Actinomycetota</taxon>
        <taxon>Actinomycetes</taxon>
        <taxon>Kitasatosporales</taxon>
        <taxon>Streptomycetaceae</taxon>
        <taxon>Streptomyces</taxon>
    </lineage>
</organism>
<reference evidence="1 2" key="1">
    <citation type="submission" date="2020-10" db="EMBL/GenBank/DDBJ databases">
        <title>Streptomyces ferrugineus complate genome analysis.</title>
        <authorList>
            <person name="Anwar N."/>
        </authorList>
    </citation>
    <scope>NUCLEOTIDE SEQUENCE [LARGE SCALE GENOMIC DNA]</scope>
    <source>
        <strain evidence="1 2">CCTCC AA2014009</strain>
    </source>
</reference>
<evidence type="ECO:0000313" key="1">
    <source>
        <dbReference type="EMBL" id="QOV33249.1"/>
    </source>
</evidence>
<keyword evidence="2" id="KW-1185">Reference proteome</keyword>
<dbReference type="KEGG" id="sfeu:IM697_23700"/>
<gene>
    <name evidence="1" type="ORF">IM697_23700</name>
</gene>
<name>A0A7M2SB64_9ACTN</name>
<dbReference type="Proteomes" id="UP000594205">
    <property type="component" value="Chromosome"/>
</dbReference>
<sequence length="45" mass="4829">MTRYYVAPDRNELIATWGTGEGDLAASIATLPASRRLSPLPRGSP</sequence>